<evidence type="ECO:0000313" key="12">
    <source>
        <dbReference type="Proteomes" id="UP001527925"/>
    </source>
</evidence>
<keyword evidence="7" id="KW-0521">NADP</keyword>
<dbReference type="Gene3D" id="3.30.360.10">
    <property type="entry name" value="Dihydrodipicolinate Reductase, domain 2"/>
    <property type="match status" value="1"/>
</dbReference>
<evidence type="ECO:0000256" key="3">
    <source>
        <dbReference type="ARBA" id="ARBA00010584"/>
    </source>
</evidence>
<dbReference type="EMBL" id="JADGIZ020000002">
    <property type="protein sequence ID" value="KAL2919648.1"/>
    <property type="molecule type" value="Genomic_DNA"/>
</dbReference>
<dbReference type="InterPro" id="IPR051823">
    <property type="entry name" value="ASADH-related"/>
</dbReference>
<accession>A0ABR4NJE1</accession>
<comment type="pathway">
    <text evidence="2">Amino-acid biosynthesis; L-threonine biosynthesis; L-threonine from L-aspartate: step 2/5.</text>
</comment>
<sequence length="504" mass="52466">MIEVICNDRLGKKVRVKCNPDDTIGVLKLLVAAQTGTKAEKIVLKKWYTIYKDHITLEDYEIHDGMSLEMWVNVPDAEMQRERGNLADARVAIGGDAGDTSCGGNQAARLARIIANMSSAQAPHARIRVGVLGATGMVGQRFIQLLAAHPQFELVAVGASERSAGKRYGDAATWRLDTPMPAAAAALPVRACDPAGWADAGVRVVFSALDAAAAGPAELAFARAGAAVFSNAKNYRMHPRVPLVVPLANADHLAAIALQRSAAVAPAVVADPAPIDLAADITLPPGAALVANANCSTTGLVVALRPLVDAFGPLSRVAVVTMQAVSGAGYPGVPSLDILGNVVPFISGEEEKLEEEAAKILGGVDVGVAAGSLFTPAPALRVSASCNRVAVIDGHTESVFVEFARRPPPSIDEIKHALGSYVSEAQRLGVHSAPAQAIVVTETKDRPQPRLDVNTGAGFSVVVGRVRPCNLFDVKFTLLSHNTVLGAAGSSIMNAEIALAKGLL</sequence>
<feature type="domain" description="Ubiquitin-like" evidence="10">
    <location>
        <begin position="2"/>
        <end position="77"/>
    </location>
</feature>
<dbReference type="CDD" id="cd01791">
    <property type="entry name" value="Ubl_UBL5"/>
    <property type="match status" value="1"/>
</dbReference>
<evidence type="ECO:0000256" key="5">
    <source>
        <dbReference type="ARBA" id="ARBA00022605"/>
    </source>
</evidence>
<evidence type="ECO:0000256" key="6">
    <source>
        <dbReference type="ARBA" id="ARBA00022697"/>
    </source>
</evidence>
<dbReference type="PANTHER" id="PTHR46718:SF1">
    <property type="entry name" value="ASPARTATE-SEMIALDEHYDE DEHYDROGENASE"/>
    <property type="match status" value="1"/>
</dbReference>
<evidence type="ECO:0000313" key="11">
    <source>
        <dbReference type="EMBL" id="KAL2919648.1"/>
    </source>
</evidence>
<dbReference type="Pfam" id="PF02774">
    <property type="entry name" value="Semialdhyde_dhC"/>
    <property type="match status" value="1"/>
</dbReference>
<protein>
    <recommendedName>
        <fullName evidence="4">aspartate-semialdehyde dehydrogenase</fullName>
        <ecNumber evidence="4">1.2.1.11</ecNumber>
    </recommendedName>
</protein>
<evidence type="ECO:0000256" key="4">
    <source>
        <dbReference type="ARBA" id="ARBA00013120"/>
    </source>
</evidence>
<comment type="similarity">
    <text evidence="3">Belongs to the aspartate-semialdehyde dehydrogenase family.</text>
</comment>
<dbReference type="SUPFAM" id="SSF51735">
    <property type="entry name" value="NAD(P)-binding Rossmann-fold domains"/>
    <property type="match status" value="1"/>
</dbReference>
<evidence type="ECO:0000256" key="1">
    <source>
        <dbReference type="ARBA" id="ARBA00005021"/>
    </source>
</evidence>
<evidence type="ECO:0000259" key="10">
    <source>
        <dbReference type="PROSITE" id="PS50053"/>
    </source>
</evidence>
<dbReference type="CDD" id="cd02315">
    <property type="entry name" value="ScASADH_like_N"/>
    <property type="match status" value="1"/>
</dbReference>
<dbReference type="EC" id="1.2.1.11" evidence="4"/>
<dbReference type="Pfam" id="PF01118">
    <property type="entry name" value="Semialdhyde_dh"/>
    <property type="match status" value="1"/>
</dbReference>
<dbReference type="InterPro" id="IPR029071">
    <property type="entry name" value="Ubiquitin-like_domsf"/>
</dbReference>
<dbReference type="InterPro" id="IPR000626">
    <property type="entry name" value="Ubiquitin-like_dom"/>
</dbReference>
<dbReference type="PROSITE" id="PS50053">
    <property type="entry name" value="UBIQUITIN_2"/>
    <property type="match status" value="1"/>
</dbReference>
<dbReference type="SMART" id="SM00859">
    <property type="entry name" value="Semialdhyde_dh"/>
    <property type="match status" value="1"/>
</dbReference>
<dbReference type="InterPro" id="IPR000319">
    <property type="entry name" value="Asp-semialdehyde_DH_CS"/>
</dbReference>
<organism evidence="11 12">
    <name type="scientific">Polyrhizophydium stewartii</name>
    <dbReference type="NCBI Taxonomy" id="2732419"/>
    <lineage>
        <taxon>Eukaryota</taxon>
        <taxon>Fungi</taxon>
        <taxon>Fungi incertae sedis</taxon>
        <taxon>Chytridiomycota</taxon>
        <taxon>Chytridiomycota incertae sedis</taxon>
        <taxon>Chytridiomycetes</taxon>
        <taxon>Rhizophydiales</taxon>
        <taxon>Rhizophydiales incertae sedis</taxon>
        <taxon>Polyrhizophydium</taxon>
    </lineage>
</organism>
<dbReference type="NCBIfam" id="NF006416">
    <property type="entry name" value="PRK08664.1"/>
    <property type="match status" value="1"/>
</dbReference>
<dbReference type="InterPro" id="IPR036291">
    <property type="entry name" value="NAD(P)-bd_dom_sf"/>
</dbReference>
<dbReference type="SUPFAM" id="SSF54236">
    <property type="entry name" value="Ubiquitin-like"/>
    <property type="match status" value="1"/>
</dbReference>
<keyword evidence="12" id="KW-1185">Reference proteome</keyword>
<proteinExistence type="inferred from homology"/>
<dbReference type="PANTHER" id="PTHR46718">
    <property type="entry name" value="ASPARTATE-SEMIALDEHYDE DEHYDROGENASE"/>
    <property type="match status" value="1"/>
</dbReference>
<dbReference type="SUPFAM" id="SSF55347">
    <property type="entry name" value="Glyceraldehyde-3-phosphate dehydrogenase-like, C-terminal domain"/>
    <property type="match status" value="1"/>
</dbReference>
<keyword evidence="8 11" id="KW-0560">Oxidoreductase</keyword>
<comment type="caution">
    <text evidence="11">The sequence shown here is derived from an EMBL/GenBank/DDBJ whole genome shotgun (WGS) entry which is preliminary data.</text>
</comment>
<dbReference type="InterPro" id="IPR000534">
    <property type="entry name" value="Semialdehyde_DH_NAD-bd"/>
</dbReference>
<evidence type="ECO:0000256" key="8">
    <source>
        <dbReference type="ARBA" id="ARBA00023002"/>
    </source>
</evidence>
<evidence type="ECO:0000256" key="2">
    <source>
        <dbReference type="ARBA" id="ARBA00005097"/>
    </source>
</evidence>
<gene>
    <name evidence="11" type="primary">HOM2</name>
    <name evidence="11" type="ORF">HK105_200562</name>
</gene>
<keyword evidence="9" id="KW-0486">Methionine biosynthesis</keyword>
<dbReference type="Gene3D" id="3.40.50.720">
    <property type="entry name" value="NAD(P)-binding Rossmann-like Domain"/>
    <property type="match status" value="1"/>
</dbReference>
<keyword evidence="5" id="KW-0028">Amino-acid biosynthesis</keyword>
<dbReference type="CDD" id="cd18130">
    <property type="entry name" value="ASADH_C_arch_fung_like"/>
    <property type="match status" value="1"/>
</dbReference>
<dbReference type="Gene3D" id="3.10.20.90">
    <property type="entry name" value="Phosphatidylinositol 3-kinase Catalytic Subunit, Chain A, domain 1"/>
    <property type="match status" value="1"/>
</dbReference>
<dbReference type="InterPro" id="IPR012280">
    <property type="entry name" value="Semialdhyde_DH_dimer_dom"/>
</dbReference>
<keyword evidence="6" id="KW-0791">Threonine biosynthesis</keyword>
<evidence type="ECO:0000256" key="9">
    <source>
        <dbReference type="ARBA" id="ARBA00023167"/>
    </source>
</evidence>
<dbReference type="GO" id="GO:0004073">
    <property type="term" value="F:aspartate-semialdehyde dehydrogenase activity"/>
    <property type="evidence" value="ECO:0007669"/>
    <property type="project" value="UniProtKB-EC"/>
</dbReference>
<dbReference type="PROSITE" id="PS01103">
    <property type="entry name" value="ASD"/>
    <property type="match status" value="1"/>
</dbReference>
<comment type="pathway">
    <text evidence="1">Amino-acid biosynthesis; L-methionine biosynthesis via de novo pathway; L-homoserine from L-aspartate: step 2/3.</text>
</comment>
<dbReference type="Proteomes" id="UP001527925">
    <property type="component" value="Unassembled WGS sequence"/>
</dbReference>
<name>A0ABR4NJE1_9FUNG</name>
<evidence type="ECO:0000256" key="7">
    <source>
        <dbReference type="ARBA" id="ARBA00022857"/>
    </source>
</evidence>
<reference evidence="11 12" key="1">
    <citation type="submission" date="2023-09" db="EMBL/GenBank/DDBJ databases">
        <title>Pangenome analysis of Batrachochytrium dendrobatidis and related Chytrids.</title>
        <authorList>
            <person name="Yacoub M.N."/>
            <person name="Stajich J.E."/>
            <person name="James T.Y."/>
        </authorList>
    </citation>
    <scope>NUCLEOTIDE SEQUENCE [LARGE SCALE GENOMIC DNA]</scope>
    <source>
        <strain evidence="11 12">JEL0888</strain>
    </source>
</reference>